<accession>A0A376AE54</accession>
<dbReference type="Proteomes" id="UP000254764">
    <property type="component" value="Unassembled WGS sequence"/>
</dbReference>
<organism evidence="2 3">
    <name type="scientific">Ciceribacter selenitireducens ATCC BAA-1503</name>
    <dbReference type="NCBI Taxonomy" id="1336235"/>
    <lineage>
        <taxon>Bacteria</taxon>
        <taxon>Pseudomonadati</taxon>
        <taxon>Pseudomonadota</taxon>
        <taxon>Alphaproteobacteria</taxon>
        <taxon>Hyphomicrobiales</taxon>
        <taxon>Rhizobiaceae</taxon>
        <taxon>Ciceribacter</taxon>
    </lineage>
</organism>
<gene>
    <name evidence="2" type="ORF">RHIZ70_1732</name>
</gene>
<evidence type="ECO:0000256" key="1">
    <source>
        <dbReference type="SAM" id="MobiDB-lite"/>
    </source>
</evidence>
<dbReference type="EMBL" id="UEYP01000020">
    <property type="protein sequence ID" value="SSC66024.1"/>
    <property type="molecule type" value="Genomic_DNA"/>
</dbReference>
<name>A0A376AE54_9HYPH</name>
<reference evidence="3" key="1">
    <citation type="submission" date="2018-07" db="EMBL/GenBank/DDBJ databases">
        <authorList>
            <person name="Peiro R."/>
            <person name="Begona"/>
            <person name="Cbmso G."/>
            <person name="Lopez M."/>
            <person name="Gonzalez S."/>
        </authorList>
    </citation>
    <scope>NUCLEOTIDE SEQUENCE [LARGE SCALE GENOMIC DNA]</scope>
</reference>
<proteinExistence type="predicted"/>
<sequence>MVLICDTTSPRARRTRHPFLAGRAKSSVCASQPPLPCRASPPQGGRTQPGCRSAQS</sequence>
<feature type="region of interest" description="Disordered" evidence="1">
    <location>
        <begin position="16"/>
        <end position="56"/>
    </location>
</feature>
<protein>
    <submittedName>
        <fullName evidence="2">Uncharacterized protein</fullName>
    </submittedName>
</protein>
<keyword evidence="3" id="KW-1185">Reference proteome</keyword>
<dbReference type="AlphaFoldDB" id="A0A376AE54"/>
<evidence type="ECO:0000313" key="2">
    <source>
        <dbReference type="EMBL" id="SSC66024.1"/>
    </source>
</evidence>
<evidence type="ECO:0000313" key="3">
    <source>
        <dbReference type="Proteomes" id="UP000254764"/>
    </source>
</evidence>